<dbReference type="AlphaFoldDB" id="A0A7T7RI61"/>
<keyword evidence="2" id="KW-1185">Reference proteome</keyword>
<evidence type="ECO:0000313" key="1">
    <source>
        <dbReference type="EMBL" id="QQM47521.1"/>
    </source>
</evidence>
<gene>
    <name evidence="1" type="ORF">JEQ17_49090</name>
</gene>
<proteinExistence type="predicted"/>
<accession>A0A7T7RI61</accession>
<sequence>MPLTQTAGLFGVRRQARVGPAGVELGGIGDRVRFEEPVGAVPMLGSVQLRLPAVDEHPIPHVGPLGRRRLALLRRFVQGGEEPALKLAVLIGVNSNGHCGLASVLTDLGPPWPAVPDHDLP</sequence>
<organism evidence="1 2">
    <name type="scientific">Streptomyces liliifuscus</name>
    <dbReference type="NCBI Taxonomy" id="2797636"/>
    <lineage>
        <taxon>Bacteria</taxon>
        <taxon>Bacillati</taxon>
        <taxon>Actinomycetota</taxon>
        <taxon>Actinomycetes</taxon>
        <taxon>Kitasatosporales</taxon>
        <taxon>Streptomycetaceae</taxon>
        <taxon>Streptomyces</taxon>
    </lineage>
</organism>
<dbReference type="Proteomes" id="UP000595636">
    <property type="component" value="Plasmid unnamed1"/>
</dbReference>
<protein>
    <submittedName>
        <fullName evidence="1">Uncharacterized protein</fullName>
    </submittedName>
</protein>
<keyword evidence="1" id="KW-0614">Plasmid</keyword>
<evidence type="ECO:0000313" key="2">
    <source>
        <dbReference type="Proteomes" id="UP000595636"/>
    </source>
</evidence>
<reference evidence="1 2" key="1">
    <citation type="submission" date="2020-12" db="EMBL/GenBank/DDBJ databases">
        <title>A novel species.</title>
        <authorList>
            <person name="Li K."/>
        </authorList>
    </citation>
    <scope>NUCLEOTIDE SEQUENCE [LARGE SCALE GENOMIC DNA]</scope>
    <source>
        <strain evidence="1 2">ZYC-3</strain>
        <plasmid evidence="1 2">unnamed1</plasmid>
    </source>
</reference>
<dbReference type="KEGG" id="slf:JEQ17_49090"/>
<geneLocation type="plasmid" evidence="1 2">
    <name>unnamed1</name>
</geneLocation>
<dbReference type="EMBL" id="CP066832">
    <property type="protein sequence ID" value="QQM47521.1"/>
    <property type="molecule type" value="Genomic_DNA"/>
</dbReference>
<name>A0A7T7RI61_9ACTN</name>